<evidence type="ECO:0000256" key="1">
    <source>
        <dbReference type="SAM" id="MobiDB-lite"/>
    </source>
</evidence>
<dbReference type="KEGG" id="rci:RCIA105"/>
<dbReference type="AlphaFoldDB" id="Q0W4K1"/>
<feature type="region of interest" description="Disordered" evidence="1">
    <location>
        <begin position="34"/>
        <end position="67"/>
    </location>
</feature>
<protein>
    <submittedName>
        <fullName evidence="2">Uncharacterized protein</fullName>
    </submittedName>
</protein>
<keyword evidence="3" id="KW-1185">Reference proteome</keyword>
<evidence type="ECO:0000313" key="2">
    <source>
        <dbReference type="EMBL" id="CAJ36692.1"/>
    </source>
</evidence>
<organism evidence="2 3">
    <name type="scientific">Methanocella arvoryzae (strain DSM 22066 / NBRC 105507 / MRE50)</name>
    <dbReference type="NCBI Taxonomy" id="351160"/>
    <lineage>
        <taxon>Archaea</taxon>
        <taxon>Methanobacteriati</taxon>
        <taxon>Methanobacteriota</taxon>
        <taxon>Stenosarchaea group</taxon>
        <taxon>Methanomicrobia</taxon>
        <taxon>Methanocellales</taxon>
        <taxon>Methanocellaceae</taxon>
        <taxon>Methanocella</taxon>
    </lineage>
</organism>
<proteinExistence type="predicted"/>
<reference evidence="2 3" key="1">
    <citation type="journal article" date="2006" name="Science">
        <title>Genome of rice cluster I archaea -- the key methane producers in the rice rhizosphere.</title>
        <authorList>
            <person name="Erkel C."/>
            <person name="Kube M."/>
            <person name="Reinhardt R."/>
            <person name="Liesack W."/>
        </authorList>
    </citation>
    <scope>NUCLEOTIDE SEQUENCE [LARGE SCALE GENOMIC DNA]</scope>
    <source>
        <strain evidence="3">DSM 22066 / NBRC 105507 / MRE50</strain>
    </source>
</reference>
<sequence>MRSSVICAIGRNLWILFQSVASVRFCTAQRSSCCLTEPGQSKNAQRSVRPRSRAQGQPLRSHPRNSF</sequence>
<dbReference type="Proteomes" id="UP000000663">
    <property type="component" value="Chromosome"/>
</dbReference>
<accession>Q0W4K1</accession>
<name>Q0W4K1_METAR</name>
<evidence type="ECO:0000313" key="3">
    <source>
        <dbReference type="Proteomes" id="UP000000663"/>
    </source>
</evidence>
<dbReference type="EMBL" id="AM114193">
    <property type="protein sequence ID" value="CAJ36692.1"/>
    <property type="molecule type" value="Genomic_DNA"/>
</dbReference>
<gene>
    <name evidence="2" type="ORF">RCIA105</name>
</gene>
<feature type="compositionally biased region" description="Polar residues" evidence="1">
    <location>
        <begin position="34"/>
        <end position="46"/>
    </location>
</feature>